<comment type="subcellular location">
    <subcellularLocation>
        <location evidence="1">Mitochondrion inner membrane</location>
    </subcellularLocation>
    <subcellularLocation>
        <location evidence="2">Mitochondrion matrix</location>
        <location evidence="2">Mitochondrion nucleoid</location>
    </subcellularLocation>
</comment>
<comment type="caution">
    <text evidence="14">The sequence shown here is derived from an EMBL/GenBank/DDBJ whole genome shotgun (WGS) entry which is preliminary data.</text>
</comment>
<feature type="chain" id="PRO_5042203269" description="AAA+ ATPase domain-containing protein" evidence="12">
    <location>
        <begin position="19"/>
        <end position="923"/>
    </location>
</feature>
<keyword evidence="8" id="KW-0472">Membrane</keyword>
<keyword evidence="5" id="KW-0067">ATP-binding</keyword>
<evidence type="ECO:0000256" key="3">
    <source>
        <dbReference type="ARBA" id="ARBA00022741"/>
    </source>
</evidence>
<feature type="region of interest" description="Disordered" evidence="11">
    <location>
        <begin position="41"/>
        <end position="82"/>
    </location>
</feature>
<dbReference type="AlphaFoldDB" id="A0AAD7UGR3"/>
<name>A0AAD7UGR3_9STRA</name>
<evidence type="ECO:0000259" key="13">
    <source>
        <dbReference type="SMART" id="SM00382"/>
    </source>
</evidence>
<feature type="signal peptide" evidence="12">
    <location>
        <begin position="1"/>
        <end position="18"/>
    </location>
</feature>
<feature type="compositionally biased region" description="Polar residues" evidence="11">
    <location>
        <begin position="900"/>
        <end position="923"/>
    </location>
</feature>
<dbReference type="SUPFAM" id="SSF52540">
    <property type="entry name" value="P-loop containing nucleoside triphosphate hydrolases"/>
    <property type="match status" value="1"/>
</dbReference>
<evidence type="ECO:0000256" key="9">
    <source>
        <dbReference type="ARBA" id="ARBA00023271"/>
    </source>
</evidence>
<dbReference type="Gene3D" id="3.40.50.300">
    <property type="entry name" value="P-loop containing nucleotide triphosphate hydrolases"/>
    <property type="match status" value="1"/>
</dbReference>
<keyword evidence="6 10" id="KW-0175">Coiled coil</keyword>
<feature type="coiled-coil region" evidence="10">
    <location>
        <begin position="192"/>
        <end position="230"/>
    </location>
</feature>
<evidence type="ECO:0000256" key="2">
    <source>
        <dbReference type="ARBA" id="ARBA00004436"/>
    </source>
</evidence>
<dbReference type="GO" id="GO:0042645">
    <property type="term" value="C:mitochondrial nucleoid"/>
    <property type="evidence" value="ECO:0007669"/>
    <property type="project" value="UniProtKB-SubCell"/>
</dbReference>
<keyword evidence="15" id="KW-1185">Reference proteome</keyword>
<evidence type="ECO:0000256" key="4">
    <source>
        <dbReference type="ARBA" id="ARBA00022792"/>
    </source>
</evidence>
<dbReference type="Pfam" id="PF00004">
    <property type="entry name" value="AAA"/>
    <property type="match status" value="1"/>
</dbReference>
<dbReference type="PANTHER" id="PTHR23075:SF0">
    <property type="entry name" value="ATPASE FAMILY AAA DOMAIN-CONTAINING PROTEIN 3"/>
    <property type="match status" value="1"/>
</dbReference>
<evidence type="ECO:0000256" key="5">
    <source>
        <dbReference type="ARBA" id="ARBA00022840"/>
    </source>
</evidence>
<keyword evidence="12" id="KW-0732">Signal</keyword>
<feature type="domain" description="AAA+ ATPase" evidence="13">
    <location>
        <begin position="555"/>
        <end position="702"/>
    </location>
</feature>
<keyword evidence="7" id="KW-0496">Mitochondrion</keyword>
<evidence type="ECO:0000313" key="15">
    <source>
        <dbReference type="Proteomes" id="UP001230188"/>
    </source>
</evidence>
<gene>
    <name evidence="14" type="ORF">CTAYLR_000488</name>
</gene>
<proteinExistence type="predicted"/>
<sequence>MWALVVVIKVVVVLVAVAQSDTAADRARAAAKRLTEKMASSRAAAIERTPVAQPHLEDERQQPVAAQQPNLATGPSSEKGSSALATSAGVYRRLERANASALLELLEAVPLRVFELASDSVEGRRQLGVIGEDIESLIPEAVQVGRRVFAGSDGGLETVEKFAHVDQNVIFMHALAATQELATRQASMDLTIDAMSRELDASVAALENLRERASDEASAARREVAAIAAERERHVVLEAKVTAAREAAEKAINDHRGQLATSTIALEDELDKARIDLEDDAKRARQADDARLREATARREDELRGETEVELLRHRLANEQEIEALRRAAEIARVEAEARARAEADRANEDVRLRLLRARAAQDRKRVLEAISLAADYAARGATALLNDPRLLAALVGAVVALVAAGFFSRETAVMLRHLAEAYFGRPRLVRETSHKRLARARRWARNVARCARCLGRALVVDGACGLASLAARAAVVAARRVRLSPERRDELATSDRLKALARADTHRAVAAVAAAREAAAQRAFLDGVVLERDLRDRLVQLATSTRNAKRNRAPFRHALLYGPPGTGKRTSVFRAAAARHRKTLAAKRLAKASGLSYALMSGGDVGPLGADGVTALHSLFRWARASDDGVLVFIDEAEAFLASRANPRLTEHMRNALNAFLFQTGSPTSAFVIVLATNRPADLDPAVLDRVDETLYFGLPALDARQCLVPLYFDRYLGSLATRHSERWFAALVRLVTRATVRLAIAGDVDSNLLDDVAAATQGFSGREIEKLMVAIQSVAYGRNARLDSATLREVLDHKLEEHRRKADLAAARPDGFATRHPHVLTTPSKPPRSAHREAAEIVQDATVVAKRAPNPSPAGRPEVPRLLQPPFSATCKSQLSSNDHRAPVCIMTRRPSRPKTTSKMSTSESRPTSTANQQTSS</sequence>
<keyword evidence="3" id="KW-0547">Nucleotide-binding</keyword>
<evidence type="ECO:0000256" key="6">
    <source>
        <dbReference type="ARBA" id="ARBA00023054"/>
    </source>
</evidence>
<accession>A0AAD7UGR3</accession>
<evidence type="ECO:0000256" key="7">
    <source>
        <dbReference type="ARBA" id="ARBA00023128"/>
    </source>
</evidence>
<feature type="compositionally biased region" description="Polar residues" evidence="11">
    <location>
        <begin position="64"/>
        <end position="82"/>
    </location>
</feature>
<evidence type="ECO:0000256" key="8">
    <source>
        <dbReference type="ARBA" id="ARBA00023136"/>
    </source>
</evidence>
<reference evidence="14" key="1">
    <citation type="submission" date="2023-01" db="EMBL/GenBank/DDBJ databases">
        <title>Metagenome sequencing of chrysophaentin producing Chrysophaeum taylorii.</title>
        <authorList>
            <person name="Davison J."/>
            <person name="Bewley C."/>
        </authorList>
    </citation>
    <scope>NUCLEOTIDE SEQUENCE</scope>
    <source>
        <strain evidence="14">NIES-1699</strain>
    </source>
</reference>
<dbReference type="SMART" id="SM00382">
    <property type="entry name" value="AAA"/>
    <property type="match status" value="1"/>
</dbReference>
<organism evidence="14 15">
    <name type="scientific">Chrysophaeum taylorii</name>
    <dbReference type="NCBI Taxonomy" id="2483200"/>
    <lineage>
        <taxon>Eukaryota</taxon>
        <taxon>Sar</taxon>
        <taxon>Stramenopiles</taxon>
        <taxon>Ochrophyta</taxon>
        <taxon>Pelagophyceae</taxon>
        <taxon>Pelagomonadales</taxon>
        <taxon>Pelagomonadaceae</taxon>
        <taxon>Chrysophaeum</taxon>
    </lineage>
</organism>
<dbReference type="Proteomes" id="UP001230188">
    <property type="component" value="Unassembled WGS sequence"/>
</dbReference>
<dbReference type="PANTHER" id="PTHR23075">
    <property type="entry name" value="PUTATIVE ATP-ASE"/>
    <property type="match status" value="1"/>
</dbReference>
<dbReference type="GO" id="GO:0005524">
    <property type="term" value="F:ATP binding"/>
    <property type="evidence" value="ECO:0007669"/>
    <property type="project" value="UniProtKB-KW"/>
</dbReference>
<dbReference type="GO" id="GO:0008270">
    <property type="term" value="F:zinc ion binding"/>
    <property type="evidence" value="ECO:0007669"/>
    <property type="project" value="TreeGrafter"/>
</dbReference>
<evidence type="ECO:0000313" key="14">
    <source>
        <dbReference type="EMBL" id="KAJ8605148.1"/>
    </source>
</evidence>
<feature type="region of interest" description="Disordered" evidence="11">
    <location>
        <begin position="820"/>
        <end position="923"/>
    </location>
</feature>
<dbReference type="EMBL" id="JAQMWT010000317">
    <property type="protein sequence ID" value="KAJ8605148.1"/>
    <property type="molecule type" value="Genomic_DNA"/>
</dbReference>
<evidence type="ECO:0000256" key="11">
    <source>
        <dbReference type="SAM" id="MobiDB-lite"/>
    </source>
</evidence>
<dbReference type="GO" id="GO:0005743">
    <property type="term" value="C:mitochondrial inner membrane"/>
    <property type="evidence" value="ECO:0007669"/>
    <property type="project" value="UniProtKB-SubCell"/>
</dbReference>
<dbReference type="GO" id="GO:0007005">
    <property type="term" value="P:mitochondrion organization"/>
    <property type="evidence" value="ECO:0007669"/>
    <property type="project" value="TreeGrafter"/>
</dbReference>
<keyword evidence="4" id="KW-0999">Mitochondrion inner membrane</keyword>
<dbReference type="InterPro" id="IPR021911">
    <property type="entry name" value="ATAD3_N"/>
</dbReference>
<dbReference type="Pfam" id="PF12037">
    <property type="entry name" value="ATAD3_N"/>
    <property type="match status" value="1"/>
</dbReference>
<evidence type="ECO:0000256" key="12">
    <source>
        <dbReference type="SAM" id="SignalP"/>
    </source>
</evidence>
<keyword evidence="9" id="KW-1135">Mitochondrion nucleoid</keyword>
<dbReference type="InterPro" id="IPR003593">
    <property type="entry name" value="AAA+_ATPase"/>
</dbReference>
<dbReference type="GO" id="GO:0016887">
    <property type="term" value="F:ATP hydrolysis activity"/>
    <property type="evidence" value="ECO:0007669"/>
    <property type="project" value="InterPro"/>
</dbReference>
<evidence type="ECO:0000256" key="10">
    <source>
        <dbReference type="SAM" id="Coils"/>
    </source>
</evidence>
<dbReference type="InterPro" id="IPR003959">
    <property type="entry name" value="ATPase_AAA_core"/>
</dbReference>
<protein>
    <recommendedName>
        <fullName evidence="13">AAA+ ATPase domain-containing protein</fullName>
    </recommendedName>
</protein>
<evidence type="ECO:0000256" key="1">
    <source>
        <dbReference type="ARBA" id="ARBA00004273"/>
    </source>
</evidence>
<dbReference type="InterPro" id="IPR027417">
    <property type="entry name" value="P-loop_NTPase"/>
</dbReference>